<feature type="domain" description="Fibronectin type-III" evidence="2">
    <location>
        <begin position="474"/>
        <end position="566"/>
    </location>
</feature>
<dbReference type="CDD" id="cd00063">
    <property type="entry name" value="FN3"/>
    <property type="match status" value="7"/>
</dbReference>
<dbReference type="AlphaFoldDB" id="T1EYQ5"/>
<dbReference type="Gene3D" id="2.60.40.10">
    <property type="entry name" value="Immunoglobulins"/>
    <property type="match status" value="7"/>
</dbReference>
<feature type="domain" description="Fibronectin type-III" evidence="2">
    <location>
        <begin position="265"/>
        <end position="364"/>
    </location>
</feature>
<proteinExistence type="predicted"/>
<dbReference type="EnsemblMetazoa" id="HelroT166898">
    <property type="protein sequence ID" value="HelroP166898"/>
    <property type="gene ID" value="HelroG166898"/>
</dbReference>
<dbReference type="Pfam" id="PF00041">
    <property type="entry name" value="fn3"/>
    <property type="match status" value="6"/>
</dbReference>
<dbReference type="InterPro" id="IPR050964">
    <property type="entry name" value="Striated_Muscle_Regulatory"/>
</dbReference>
<organism evidence="4 5">
    <name type="scientific">Helobdella robusta</name>
    <name type="common">Californian leech</name>
    <dbReference type="NCBI Taxonomy" id="6412"/>
    <lineage>
        <taxon>Eukaryota</taxon>
        <taxon>Metazoa</taxon>
        <taxon>Spiralia</taxon>
        <taxon>Lophotrochozoa</taxon>
        <taxon>Annelida</taxon>
        <taxon>Clitellata</taxon>
        <taxon>Hirudinea</taxon>
        <taxon>Rhynchobdellida</taxon>
        <taxon>Glossiphoniidae</taxon>
        <taxon>Helobdella</taxon>
    </lineage>
</organism>
<keyword evidence="1" id="KW-0677">Repeat</keyword>
<dbReference type="SUPFAM" id="SSF49265">
    <property type="entry name" value="Fibronectin type III"/>
    <property type="match status" value="4"/>
</dbReference>
<dbReference type="STRING" id="6412.T1EYQ5"/>
<feature type="domain" description="Fibronectin type-III" evidence="2">
    <location>
        <begin position="630"/>
        <end position="726"/>
    </location>
</feature>
<dbReference type="OMA" id="KPDITHA"/>
<dbReference type="InterPro" id="IPR003961">
    <property type="entry name" value="FN3_dom"/>
</dbReference>
<evidence type="ECO:0000313" key="4">
    <source>
        <dbReference type="EnsemblMetazoa" id="HelroP166898"/>
    </source>
</evidence>
<reference evidence="4" key="3">
    <citation type="submission" date="2015-06" db="UniProtKB">
        <authorList>
            <consortium name="EnsemblMetazoa"/>
        </authorList>
    </citation>
    <scope>IDENTIFICATION</scope>
</reference>
<dbReference type="OrthoDB" id="10253954at2759"/>
<dbReference type="eggNOG" id="KOG0613">
    <property type="taxonomic scope" value="Eukaryota"/>
</dbReference>
<evidence type="ECO:0000259" key="2">
    <source>
        <dbReference type="PROSITE" id="PS50853"/>
    </source>
</evidence>
<name>T1EYQ5_HELRO</name>
<dbReference type="Proteomes" id="UP000015101">
    <property type="component" value="Unassembled WGS sequence"/>
</dbReference>
<evidence type="ECO:0000313" key="5">
    <source>
        <dbReference type="Proteomes" id="UP000015101"/>
    </source>
</evidence>
<feature type="domain" description="Fibronectin type-III" evidence="2">
    <location>
        <begin position="64"/>
        <end position="157"/>
    </location>
</feature>
<sequence>MDSNNWELADEVDSSKSMYSINHLENDALYFVRVSAVNTIGRNKIPAEMFEPVCPRKPVEIPNCPRNLRVKKSTQWEVDLEWDHSIESDVAQYFIDFKEENNVDYLPAGRVDSKTNVFTCDFLQKGRPYLFRIKAKNAAGFSKESAILQQPVYLEGIRDVPSDPLNLRLLKVDDGMMSISWMPPKYDGGCPIKQYLIDLCEYGSRVWFHADATDGNIYRAILKRLKTGSSYFVRVYAKNEIGISKKAAEFYEPICCIKAKQLPDKPVDIKLENVTSNSALISWSSPRLASGSGNENETLQYFIYVKEENSDDYLPVGHVDGQTTKFLLEYLKNDSLYWARVRAKNSAGFSEFCELPCAIQLQLVKEVPSSPLNLSLQSTDDSSICITWRPPKIDGGSQITHYIIEICPSGSNIWKKVEQVDAQVLPLECKISDLITGSYYFVRVSAYNEIGRCKRPAELYEAVYVKTPLKLPEAPSNFQVSEIYTDSILLTWDRSNNNDVEEYFIDMKKENDVYRPIGRVNGTENTFMCEFLEKNMSYLFRIRSRNQAGYSCLGTELKKCVHLADPSGSPTWTISKKCAPSEYFATIDNLDVGEYYFVKVYALNKAGKSNRPIDLPEPVCAKQSKNCPGTPKYFRVTNITSKSVTLKWESPDLDGSNDVVQYLIETKTEDENDFTSFARVDGRIYTYTCEYLQKKKLYKFRIKGKNSAGSSPIPAEIYEPVSLKDNYGRIIISHVTKLAQSCAAMTSMFRILSVRNSKTIIRV</sequence>
<dbReference type="PROSITE" id="PS50853">
    <property type="entry name" value="FN3"/>
    <property type="match status" value="6"/>
</dbReference>
<dbReference type="KEGG" id="hro:HELRODRAFT_166898"/>
<reference evidence="5" key="1">
    <citation type="submission" date="2012-12" db="EMBL/GenBank/DDBJ databases">
        <authorList>
            <person name="Hellsten U."/>
            <person name="Grimwood J."/>
            <person name="Chapman J.A."/>
            <person name="Shapiro H."/>
            <person name="Aerts A."/>
            <person name="Otillar R.P."/>
            <person name="Terry A.Y."/>
            <person name="Boore J.L."/>
            <person name="Simakov O."/>
            <person name="Marletaz F."/>
            <person name="Cho S.-J."/>
            <person name="Edsinger-Gonzales E."/>
            <person name="Havlak P."/>
            <person name="Kuo D.-H."/>
            <person name="Larsson T."/>
            <person name="Lv J."/>
            <person name="Arendt D."/>
            <person name="Savage R."/>
            <person name="Osoegawa K."/>
            <person name="de Jong P."/>
            <person name="Lindberg D.R."/>
            <person name="Seaver E.C."/>
            <person name="Weisblat D.A."/>
            <person name="Putnam N.H."/>
            <person name="Grigoriev I.V."/>
            <person name="Rokhsar D.S."/>
        </authorList>
    </citation>
    <scope>NUCLEOTIDE SEQUENCE</scope>
</reference>
<dbReference type="InterPro" id="IPR013783">
    <property type="entry name" value="Ig-like_fold"/>
</dbReference>
<accession>T1EYQ5</accession>
<feature type="domain" description="Fibronectin type-III" evidence="2">
    <location>
        <begin position="370"/>
        <end position="470"/>
    </location>
</feature>
<feature type="domain" description="Fibronectin type-III" evidence="2">
    <location>
        <begin position="163"/>
        <end position="262"/>
    </location>
</feature>
<dbReference type="PANTHER" id="PTHR13817:SF151">
    <property type="entry name" value="TITIN"/>
    <property type="match status" value="1"/>
</dbReference>
<dbReference type="RefSeq" id="XP_009010326.1">
    <property type="nucleotide sequence ID" value="XM_009012078.1"/>
</dbReference>
<dbReference type="GeneID" id="20201705"/>
<gene>
    <name evidence="4" type="primary">20201705</name>
    <name evidence="3" type="ORF">HELRODRAFT_166898</name>
</gene>
<protein>
    <recommendedName>
        <fullName evidence="2">Fibronectin type-III domain-containing protein</fullName>
    </recommendedName>
</protein>
<dbReference type="InParanoid" id="T1EYQ5"/>
<dbReference type="HOGENOM" id="CLU_375496_0_0_1"/>
<dbReference type="PANTHER" id="PTHR13817">
    <property type="entry name" value="TITIN"/>
    <property type="match status" value="1"/>
</dbReference>
<dbReference type="InterPro" id="IPR036116">
    <property type="entry name" value="FN3_sf"/>
</dbReference>
<reference evidence="3 5" key="2">
    <citation type="journal article" date="2013" name="Nature">
        <title>Insights into bilaterian evolution from three spiralian genomes.</title>
        <authorList>
            <person name="Simakov O."/>
            <person name="Marletaz F."/>
            <person name="Cho S.J."/>
            <person name="Edsinger-Gonzales E."/>
            <person name="Havlak P."/>
            <person name="Hellsten U."/>
            <person name="Kuo D.H."/>
            <person name="Larsson T."/>
            <person name="Lv J."/>
            <person name="Arendt D."/>
            <person name="Savage R."/>
            <person name="Osoegawa K."/>
            <person name="de Jong P."/>
            <person name="Grimwood J."/>
            <person name="Chapman J.A."/>
            <person name="Shapiro H."/>
            <person name="Aerts A."/>
            <person name="Otillar R.P."/>
            <person name="Terry A.Y."/>
            <person name="Boore J.L."/>
            <person name="Grigoriev I.V."/>
            <person name="Lindberg D.R."/>
            <person name="Seaver E.C."/>
            <person name="Weisblat D.A."/>
            <person name="Putnam N.H."/>
            <person name="Rokhsar D.S."/>
        </authorList>
    </citation>
    <scope>NUCLEOTIDE SEQUENCE</scope>
</reference>
<evidence type="ECO:0000313" key="3">
    <source>
        <dbReference type="EMBL" id="ESO11838.1"/>
    </source>
</evidence>
<keyword evidence="5" id="KW-1185">Reference proteome</keyword>
<dbReference type="EMBL" id="KB095812">
    <property type="protein sequence ID" value="ESO11838.1"/>
    <property type="molecule type" value="Genomic_DNA"/>
</dbReference>
<evidence type="ECO:0000256" key="1">
    <source>
        <dbReference type="ARBA" id="ARBA00022737"/>
    </source>
</evidence>
<dbReference type="SMART" id="SM00060">
    <property type="entry name" value="FN3"/>
    <property type="match status" value="6"/>
</dbReference>
<dbReference type="EMBL" id="AMQM01002591">
    <property type="status" value="NOT_ANNOTATED_CDS"/>
    <property type="molecule type" value="Genomic_DNA"/>
</dbReference>
<dbReference type="CTD" id="20201705"/>